<dbReference type="Proteomes" id="UP000184315">
    <property type="component" value="Unassembled WGS sequence"/>
</dbReference>
<gene>
    <name evidence="1" type="ORF">PL9214650375</name>
</gene>
<dbReference type="AlphaFoldDB" id="A0A1J1LQS6"/>
<protein>
    <submittedName>
        <fullName evidence="1">Uncharacterized protein</fullName>
    </submittedName>
</protein>
<evidence type="ECO:0000313" key="2">
    <source>
        <dbReference type="Proteomes" id="UP000184315"/>
    </source>
</evidence>
<accession>A0A1J1LQS6</accession>
<proteinExistence type="predicted"/>
<name>A0A1J1LQS6_9CYAN</name>
<reference evidence="2" key="1">
    <citation type="submission" date="2015-10" db="EMBL/GenBank/DDBJ databases">
        <authorList>
            <person name="Regsiter A."/>
            <person name="william w."/>
        </authorList>
    </citation>
    <scope>NUCLEOTIDE SEQUENCE [LARGE SCALE GENOMIC DNA]</scope>
</reference>
<dbReference type="EMBL" id="CZDF01000172">
    <property type="protein sequence ID" value="CUR34936.1"/>
    <property type="molecule type" value="Genomic_DNA"/>
</dbReference>
<evidence type="ECO:0000313" key="1">
    <source>
        <dbReference type="EMBL" id="CUR34936.1"/>
    </source>
</evidence>
<sequence length="55" mass="6137">MELPLLRSYTIMSEPSLLEYQVLSSALLMVHSPSVFGISTEVWVCPTLPVLRQSS</sequence>
<organism evidence="1 2">
    <name type="scientific">Planktothrix tepida PCC 9214</name>
    <dbReference type="NCBI Taxonomy" id="671072"/>
    <lineage>
        <taxon>Bacteria</taxon>
        <taxon>Bacillati</taxon>
        <taxon>Cyanobacteriota</taxon>
        <taxon>Cyanophyceae</taxon>
        <taxon>Oscillatoriophycideae</taxon>
        <taxon>Oscillatoriales</taxon>
        <taxon>Microcoleaceae</taxon>
        <taxon>Planktothrix</taxon>
    </lineage>
</organism>
<keyword evidence="2" id="KW-1185">Reference proteome</keyword>
<dbReference type="STRING" id="671072.PL9214650375"/>